<feature type="compositionally biased region" description="Basic residues" evidence="1">
    <location>
        <begin position="62"/>
        <end position="77"/>
    </location>
</feature>
<accession>A0A6J4VE83</accession>
<feature type="non-terminal residue" evidence="2">
    <location>
        <position position="1"/>
    </location>
</feature>
<feature type="region of interest" description="Disordered" evidence="1">
    <location>
        <begin position="1"/>
        <end position="95"/>
    </location>
</feature>
<protein>
    <submittedName>
        <fullName evidence="2">Uncharacterized protein</fullName>
    </submittedName>
</protein>
<feature type="non-terminal residue" evidence="2">
    <location>
        <position position="95"/>
    </location>
</feature>
<dbReference type="EMBL" id="CADCWM010000643">
    <property type="protein sequence ID" value="CAA9573746.1"/>
    <property type="molecule type" value="Genomic_DNA"/>
</dbReference>
<organism evidence="2">
    <name type="scientific">uncultured Thermomicrobiales bacterium</name>
    <dbReference type="NCBI Taxonomy" id="1645740"/>
    <lineage>
        <taxon>Bacteria</taxon>
        <taxon>Pseudomonadati</taxon>
        <taxon>Thermomicrobiota</taxon>
        <taxon>Thermomicrobia</taxon>
        <taxon>Thermomicrobiales</taxon>
        <taxon>environmental samples</taxon>
    </lineage>
</organism>
<feature type="compositionally biased region" description="Basic residues" evidence="1">
    <location>
        <begin position="27"/>
        <end position="41"/>
    </location>
</feature>
<proteinExistence type="predicted"/>
<sequence>ASLDGSTRRGCGNRRRRGERRRERPVAHRRRRSRSRCHRRRGGDAAGDDAAWTSGARDLRQRTRRVGRGRPDRRRSCSLHSRAVAGTREDPRAAL</sequence>
<name>A0A6J4VE83_9BACT</name>
<reference evidence="2" key="1">
    <citation type="submission" date="2020-02" db="EMBL/GenBank/DDBJ databases">
        <authorList>
            <person name="Meier V. D."/>
        </authorList>
    </citation>
    <scope>NUCLEOTIDE SEQUENCE</scope>
    <source>
        <strain evidence="2">AVDCRST_MAG88</strain>
    </source>
</reference>
<dbReference type="AlphaFoldDB" id="A0A6J4VE83"/>
<evidence type="ECO:0000313" key="2">
    <source>
        <dbReference type="EMBL" id="CAA9573746.1"/>
    </source>
</evidence>
<gene>
    <name evidence="2" type="ORF">AVDCRST_MAG88-2603</name>
</gene>
<evidence type="ECO:0000256" key="1">
    <source>
        <dbReference type="SAM" id="MobiDB-lite"/>
    </source>
</evidence>